<evidence type="ECO:0000313" key="2">
    <source>
        <dbReference type="EMBL" id="PPK51434.1"/>
    </source>
</evidence>
<evidence type="ECO:0000313" key="4">
    <source>
        <dbReference type="Proteomes" id="UP000239446"/>
    </source>
</evidence>
<dbReference type="Proteomes" id="UP000239446">
    <property type="component" value="Unassembled WGS sequence"/>
</dbReference>
<evidence type="ECO:0000313" key="5">
    <source>
        <dbReference type="Proteomes" id="UP000239648"/>
    </source>
</evidence>
<keyword evidence="1" id="KW-1133">Transmembrane helix</keyword>
<evidence type="ECO:0000256" key="1">
    <source>
        <dbReference type="SAM" id="Phobius"/>
    </source>
</evidence>
<sequence>MKDHPRPTWLPNLPMRLPMKISMVLAASLLIAMAVVNQPLQTAAAPQGLISFQLAGSAEQTHAILLSWPRDTLTLAKVALWLDFLFVVTYLAALLQLTRHFTRDRPGIRERMIARGVRTLFVVAGLSDVIENIVLLNNFNPPSDGLSLTAAILALLKYTGFVLGAAGLVVIRAARRHPLSHSQ</sequence>
<accession>A0A2S6G6W4</accession>
<feature type="transmembrane region" description="Helical" evidence="1">
    <location>
        <begin position="117"/>
        <end position="136"/>
    </location>
</feature>
<reference evidence="2 5" key="1">
    <citation type="submission" date="2018-02" db="EMBL/GenBank/DDBJ databases">
        <title>Deep subsurface shale carbon reservoir microbial communities from Ohio and West Virginia, USA.</title>
        <authorList>
            <person name="Wrighton K."/>
        </authorList>
    </citation>
    <scope>NUCLEOTIDE SEQUENCE [LARGE SCALE GENOMIC DNA]</scope>
    <source>
        <strain evidence="2 5">UTICA-S1B6</strain>
    </source>
</reference>
<proteinExistence type="predicted"/>
<protein>
    <submittedName>
        <fullName evidence="3">Uncharacterized protein</fullName>
    </submittedName>
</protein>
<dbReference type="RefSeq" id="WP_308471496.1">
    <property type="nucleotide sequence ID" value="NZ_PTIT01000012.1"/>
</dbReference>
<organism evidence="3 4">
    <name type="scientific">Marinobacter persicus</name>
    <dbReference type="NCBI Taxonomy" id="930118"/>
    <lineage>
        <taxon>Bacteria</taxon>
        <taxon>Pseudomonadati</taxon>
        <taxon>Pseudomonadota</taxon>
        <taxon>Gammaproteobacteria</taxon>
        <taxon>Pseudomonadales</taxon>
        <taxon>Marinobacteraceae</taxon>
        <taxon>Marinobacter</taxon>
    </lineage>
</organism>
<reference evidence="3 4" key="2">
    <citation type="submission" date="2018-02" db="EMBL/GenBank/DDBJ databases">
        <title>Subsurface microbial communities from deep shales in Ohio and West Virginia, USA.</title>
        <authorList>
            <person name="Wrighton K."/>
        </authorList>
    </citation>
    <scope>NUCLEOTIDE SEQUENCE [LARGE SCALE GENOMIC DNA]</scope>
    <source>
        <strain evidence="3 4">UTICA-S1B9</strain>
    </source>
</reference>
<keyword evidence="1" id="KW-0812">Transmembrane</keyword>
<dbReference type="EMBL" id="PTIU01000010">
    <property type="protein sequence ID" value="PPK54786.1"/>
    <property type="molecule type" value="Genomic_DNA"/>
</dbReference>
<feature type="transmembrane region" description="Helical" evidence="1">
    <location>
        <begin position="78"/>
        <end position="97"/>
    </location>
</feature>
<gene>
    <name evidence="3" type="ORF">B0H24_101053</name>
    <name evidence="2" type="ORF">BY455_11233</name>
</gene>
<dbReference type="AlphaFoldDB" id="A0A2S6G6W4"/>
<dbReference type="Proteomes" id="UP000239648">
    <property type="component" value="Unassembled WGS sequence"/>
</dbReference>
<evidence type="ECO:0000313" key="3">
    <source>
        <dbReference type="EMBL" id="PPK54786.1"/>
    </source>
</evidence>
<name>A0A2S6G6W4_9GAMM</name>
<dbReference type="EMBL" id="PTIT01000012">
    <property type="protein sequence ID" value="PPK51434.1"/>
    <property type="molecule type" value="Genomic_DNA"/>
</dbReference>
<keyword evidence="5" id="KW-1185">Reference proteome</keyword>
<feature type="transmembrane region" description="Helical" evidence="1">
    <location>
        <begin position="148"/>
        <end position="171"/>
    </location>
</feature>
<comment type="caution">
    <text evidence="3">The sequence shown here is derived from an EMBL/GenBank/DDBJ whole genome shotgun (WGS) entry which is preliminary data.</text>
</comment>
<keyword evidence="1" id="KW-0472">Membrane</keyword>